<protein>
    <submittedName>
        <fullName evidence="1">Uncharacterized protein</fullName>
    </submittedName>
</protein>
<dbReference type="Proteomes" id="UP000186919">
    <property type="component" value="Unassembled WGS sequence"/>
</dbReference>
<dbReference type="EMBL" id="LQYE01000001">
    <property type="protein sequence ID" value="OAT70919.1"/>
    <property type="molecule type" value="Genomic_DNA"/>
</dbReference>
<evidence type="ECO:0000313" key="1">
    <source>
        <dbReference type="EMBL" id="OAT70919.1"/>
    </source>
</evidence>
<dbReference type="RefSeq" id="WP_064628062.1">
    <property type="nucleotide sequence ID" value="NZ_LQYE01000001.1"/>
</dbReference>
<dbReference type="AlphaFoldDB" id="A0A179VGF7"/>
<evidence type="ECO:0000313" key="2">
    <source>
        <dbReference type="Proteomes" id="UP000186919"/>
    </source>
</evidence>
<proteinExistence type="predicted"/>
<accession>A0A179VGF7</accession>
<name>A0A179VGF7_9MYCO</name>
<sequence length="369" mass="39678">MTASADPVQAQLGDRVYLGTRLANVHFYGDVSDIDTPGATTATMEMVGDDAVVTMDALVGPKGNDGEMAPIVRMQYGSPIDSLQELEELANTLTDTPDDIGKAWWIGNQVYMWDGTGFKVKAMGTAGPAGPVPNISPTIESIPWAEQLAGRKSKITVSGTANNPGWHFEIAAPQGPKGDNATIADALDFDDTLPPTGGQVVTWDATKSKFALRDPNPFATRMYTMPEAAFQSVPLAVGTKVPIGSREIPEQTQEYNLWIQGHLRTNGVDLDFDPFQIGCEVRISEPNTDPKGGILVARGFGNSSQMLHISPHASTPQTPSDAISPDGVYGRFPQGQKRILTVFLYTDGLFGVYNFQPRDAQLAIQVIPV</sequence>
<comment type="caution">
    <text evidence="1">The sequence shown here is derived from an EMBL/GenBank/DDBJ whole genome shotgun (WGS) entry which is preliminary data.</text>
</comment>
<gene>
    <name evidence="1" type="ORF">AWB85_06505</name>
</gene>
<organism evidence="1 2">
    <name type="scientific">Mycobacteroides immunogenum</name>
    <dbReference type="NCBI Taxonomy" id="83262"/>
    <lineage>
        <taxon>Bacteria</taxon>
        <taxon>Bacillati</taxon>
        <taxon>Actinomycetota</taxon>
        <taxon>Actinomycetes</taxon>
        <taxon>Mycobacteriales</taxon>
        <taxon>Mycobacteriaceae</taxon>
        <taxon>Mycobacteroides</taxon>
    </lineage>
</organism>
<reference evidence="1 2" key="1">
    <citation type="submission" date="2016-01" db="EMBL/GenBank/DDBJ databases">
        <title>Mycobacterium immunogenum strain CD11_6 genome sequencing and assembly.</title>
        <authorList>
            <person name="Kaur G."/>
            <person name="Nair G.R."/>
            <person name="Mayilraj S."/>
        </authorList>
    </citation>
    <scope>NUCLEOTIDE SEQUENCE [LARGE SCALE GENOMIC DNA]</scope>
    <source>
        <strain evidence="1 2">CD11-6</strain>
    </source>
</reference>